<dbReference type="AlphaFoldDB" id="A0A7C9TI56"/>
<dbReference type="EMBL" id="JAAGOH010000001">
    <property type="protein sequence ID" value="NDY89605.1"/>
    <property type="molecule type" value="Genomic_DNA"/>
</dbReference>
<feature type="chain" id="PRO_5028810621" evidence="1">
    <location>
        <begin position="27"/>
        <end position="107"/>
    </location>
</feature>
<accession>A0A7C9TI56</accession>
<proteinExistence type="predicted"/>
<evidence type="ECO:0000313" key="2">
    <source>
        <dbReference type="EMBL" id="NDY89605.1"/>
    </source>
</evidence>
<comment type="caution">
    <text evidence="2">The sequence shown here is derived from an EMBL/GenBank/DDBJ whole genome shotgun (WGS) entry which is preliminary data.</text>
</comment>
<dbReference type="Proteomes" id="UP000484255">
    <property type="component" value="Unassembled WGS sequence"/>
</dbReference>
<evidence type="ECO:0000313" key="3">
    <source>
        <dbReference type="Proteomes" id="UP000484255"/>
    </source>
</evidence>
<protein>
    <submittedName>
        <fullName evidence="2">Lysozyme inhibitor</fullName>
    </submittedName>
</protein>
<dbReference type="PROSITE" id="PS51257">
    <property type="entry name" value="PROKAR_LIPOPROTEIN"/>
    <property type="match status" value="1"/>
</dbReference>
<keyword evidence="3" id="KW-1185">Reference proteome</keyword>
<feature type="signal peptide" evidence="1">
    <location>
        <begin position="1"/>
        <end position="26"/>
    </location>
</feature>
<dbReference type="RefSeq" id="WP_163455472.1">
    <property type="nucleotide sequence ID" value="NZ_JAAGOH010000001.1"/>
</dbReference>
<gene>
    <name evidence="2" type="ORF">G3A44_00185</name>
</gene>
<organism evidence="2 3">
    <name type="scientific">Ideonella livida</name>
    <dbReference type="NCBI Taxonomy" id="2707176"/>
    <lineage>
        <taxon>Bacteria</taxon>
        <taxon>Pseudomonadati</taxon>
        <taxon>Pseudomonadota</taxon>
        <taxon>Betaproteobacteria</taxon>
        <taxon>Burkholderiales</taxon>
        <taxon>Sphaerotilaceae</taxon>
        <taxon>Ideonella</taxon>
    </lineage>
</organism>
<keyword evidence="1" id="KW-0732">Signal</keyword>
<evidence type="ECO:0000256" key="1">
    <source>
        <dbReference type="SAM" id="SignalP"/>
    </source>
</evidence>
<name>A0A7C9TI56_9BURK</name>
<reference evidence="2 3" key="1">
    <citation type="submission" date="2020-02" db="EMBL/GenBank/DDBJ databases">
        <title>Ideonella bacterium strain TBM-1.</title>
        <authorList>
            <person name="Chen W.-M."/>
        </authorList>
    </citation>
    <scope>NUCLEOTIDE SEQUENCE [LARGE SCALE GENOMIC DNA]</scope>
    <source>
        <strain evidence="2 3">TBM-1</strain>
    </source>
</reference>
<sequence>MKSFLAFACLASVLGLVACSSAPTLPAGFAAGQFGRVNCEDGKTFQARFQEDGSSVRVRALHGSAELARSAQGVYTGEGYRLVTEGADGLALFHHDKVQGRLCQLAR</sequence>